<dbReference type="AlphaFoldDB" id="A0A8H6GVX5"/>
<sequence length="150" mass="16790">MDHHATTIRRMLGDRTIAQFASLSLPDRRALFRQNLVQQQPVFIEEADDDGSLNPGIADGVLLRQQHFMGKDETGKQLVKEACDVYYGENHFNVRLHLMTSTSTRTAAIVTVVQMTQTAYIIGMERARPLDGHRSASKISSSSLTHNISH</sequence>
<accession>A0A8H6GVX5</accession>
<gene>
    <name evidence="1" type="ORF">HZS61_011557</name>
</gene>
<dbReference type="EMBL" id="JACDXP010000004">
    <property type="protein sequence ID" value="KAF6525762.1"/>
    <property type="molecule type" value="Genomic_DNA"/>
</dbReference>
<dbReference type="Proteomes" id="UP000593570">
    <property type="component" value="Unassembled WGS sequence"/>
</dbReference>
<evidence type="ECO:0000313" key="2">
    <source>
        <dbReference type="Proteomes" id="UP000593570"/>
    </source>
</evidence>
<proteinExistence type="predicted"/>
<reference evidence="1 2" key="1">
    <citation type="journal article" date="2020" name="bioRxiv">
        <title>A chromosome-scale genome assembly for the Fusarium oxysporum strain Fo5176 to establish a model Arabidopsis-fungal pathosystem.</title>
        <authorList>
            <person name="Fokkens L."/>
            <person name="Guo L."/>
            <person name="Dora S."/>
            <person name="Wang B."/>
            <person name="Ye K."/>
            <person name="Sanchez-Rodriguez C."/>
            <person name="Croll D."/>
        </authorList>
    </citation>
    <scope>NUCLEOTIDE SEQUENCE [LARGE SCALE GENOMIC DNA]</scope>
    <source>
        <strain evidence="1 2">Fo5176</strain>
    </source>
</reference>
<comment type="caution">
    <text evidence="1">The sequence shown here is derived from an EMBL/GenBank/DDBJ whole genome shotgun (WGS) entry which is preliminary data.</text>
</comment>
<evidence type="ECO:0000313" key="1">
    <source>
        <dbReference type="EMBL" id="KAF6525762.1"/>
    </source>
</evidence>
<protein>
    <submittedName>
        <fullName evidence="1">Uncharacterized protein</fullName>
    </submittedName>
</protein>
<organism evidence="1 2">
    <name type="scientific">Fusarium oxysporum f. sp. conglutinans</name>
    <dbReference type="NCBI Taxonomy" id="100902"/>
    <lineage>
        <taxon>Eukaryota</taxon>
        <taxon>Fungi</taxon>
        <taxon>Dikarya</taxon>
        <taxon>Ascomycota</taxon>
        <taxon>Pezizomycotina</taxon>
        <taxon>Sordariomycetes</taxon>
        <taxon>Hypocreomycetidae</taxon>
        <taxon>Hypocreales</taxon>
        <taxon>Nectriaceae</taxon>
        <taxon>Fusarium</taxon>
        <taxon>Fusarium oxysporum species complex</taxon>
    </lineage>
</organism>
<name>A0A8H6GVX5_FUSOX</name>